<dbReference type="STRING" id="6205.A0A0R3X1H7"/>
<keyword evidence="8 12" id="KW-0472">Membrane</keyword>
<evidence type="ECO:0000256" key="9">
    <source>
        <dbReference type="ARBA" id="ARBA00023201"/>
    </source>
</evidence>
<dbReference type="AlphaFoldDB" id="A0A0R3X1H7"/>
<feature type="transmembrane region" description="Helical" evidence="12">
    <location>
        <begin position="43"/>
        <end position="67"/>
    </location>
</feature>
<evidence type="ECO:0000256" key="11">
    <source>
        <dbReference type="RuleBase" id="RU000679"/>
    </source>
</evidence>
<dbReference type="GO" id="GO:0016020">
    <property type="term" value="C:membrane"/>
    <property type="evidence" value="ECO:0007669"/>
    <property type="project" value="UniProtKB-SubCell"/>
</dbReference>
<keyword evidence="9 11" id="KW-0739">Sodium transport</keyword>
<protein>
    <submittedName>
        <fullName evidence="15">Acid-sensing ion channel 4</fullName>
    </submittedName>
</protein>
<dbReference type="Proteomes" id="UP000274429">
    <property type="component" value="Unassembled WGS sequence"/>
</dbReference>
<comment type="similarity">
    <text evidence="11">Belongs to the amiloride-sensitive sodium channel (TC 1.A.6) family.</text>
</comment>
<evidence type="ECO:0000313" key="15">
    <source>
        <dbReference type="WBParaSite" id="TTAC_0000705801-mRNA-1"/>
    </source>
</evidence>
<gene>
    <name evidence="13" type="ORF">TTAC_LOCUS7043</name>
</gene>
<organism evidence="15">
    <name type="scientific">Hydatigena taeniaeformis</name>
    <name type="common">Feline tapeworm</name>
    <name type="synonym">Taenia taeniaeformis</name>
    <dbReference type="NCBI Taxonomy" id="6205"/>
    <lineage>
        <taxon>Eukaryota</taxon>
        <taxon>Metazoa</taxon>
        <taxon>Spiralia</taxon>
        <taxon>Lophotrochozoa</taxon>
        <taxon>Platyhelminthes</taxon>
        <taxon>Cestoda</taxon>
        <taxon>Eucestoda</taxon>
        <taxon>Cyclophyllidea</taxon>
        <taxon>Taeniidae</taxon>
        <taxon>Hydatigera</taxon>
    </lineage>
</organism>
<evidence type="ECO:0000256" key="7">
    <source>
        <dbReference type="ARBA" id="ARBA00023065"/>
    </source>
</evidence>
<dbReference type="Pfam" id="PF00858">
    <property type="entry name" value="ASC"/>
    <property type="match status" value="1"/>
</dbReference>
<evidence type="ECO:0000256" key="3">
    <source>
        <dbReference type="ARBA" id="ARBA00022461"/>
    </source>
</evidence>
<keyword evidence="10 11" id="KW-0407">Ion channel</keyword>
<sequence length="202" mass="23014">MAGRQRKDEPLSYKQEFLRFCQTTTIRGVSRIVNSPNKGIRSLWLTFVISLYIGLFTCMIILASQYFDYDVIHPPRVLRDTPSPFPSLTLCNLRPLSPPGIKRIRQLQFRDPRDFAKNLNEFAAGLYFYRNRSHDYELVSSAISMGGYLESLPKGSSYSLGHLQNETVIQCMVSESFNLCVPYIYLTGNPISNPIALSTTLK</sequence>
<evidence type="ECO:0000256" key="8">
    <source>
        <dbReference type="ARBA" id="ARBA00023136"/>
    </source>
</evidence>
<evidence type="ECO:0000256" key="2">
    <source>
        <dbReference type="ARBA" id="ARBA00022448"/>
    </source>
</evidence>
<dbReference type="EMBL" id="UYWX01020340">
    <property type="protein sequence ID" value="VDM31349.1"/>
    <property type="molecule type" value="Genomic_DNA"/>
</dbReference>
<keyword evidence="4 11" id="KW-0812">Transmembrane</keyword>
<evidence type="ECO:0000313" key="13">
    <source>
        <dbReference type="EMBL" id="VDM31349.1"/>
    </source>
</evidence>
<dbReference type="OrthoDB" id="6021021at2759"/>
<evidence type="ECO:0000256" key="1">
    <source>
        <dbReference type="ARBA" id="ARBA00004141"/>
    </source>
</evidence>
<proteinExistence type="inferred from homology"/>
<comment type="subcellular location">
    <subcellularLocation>
        <location evidence="1">Membrane</location>
        <topology evidence="1">Multi-pass membrane protein</topology>
    </subcellularLocation>
</comment>
<dbReference type="WBParaSite" id="TTAC_0000705801-mRNA-1">
    <property type="protein sequence ID" value="TTAC_0000705801-mRNA-1"/>
    <property type="gene ID" value="TTAC_0000705801"/>
</dbReference>
<accession>A0A0R3X1H7</accession>
<evidence type="ECO:0000256" key="5">
    <source>
        <dbReference type="ARBA" id="ARBA00022989"/>
    </source>
</evidence>
<name>A0A0R3X1H7_HYDTA</name>
<keyword evidence="3 11" id="KW-0894">Sodium channel</keyword>
<keyword evidence="7 11" id="KW-0406">Ion transport</keyword>
<evidence type="ECO:0000256" key="12">
    <source>
        <dbReference type="SAM" id="Phobius"/>
    </source>
</evidence>
<keyword evidence="5 12" id="KW-1133">Transmembrane helix</keyword>
<evidence type="ECO:0000256" key="4">
    <source>
        <dbReference type="ARBA" id="ARBA00022692"/>
    </source>
</evidence>
<reference evidence="13 14" key="2">
    <citation type="submission" date="2018-11" db="EMBL/GenBank/DDBJ databases">
        <authorList>
            <consortium name="Pathogen Informatics"/>
        </authorList>
    </citation>
    <scope>NUCLEOTIDE SEQUENCE [LARGE SCALE GENOMIC DNA]</scope>
</reference>
<dbReference type="GO" id="GO:0005272">
    <property type="term" value="F:sodium channel activity"/>
    <property type="evidence" value="ECO:0007669"/>
    <property type="project" value="UniProtKB-KW"/>
</dbReference>
<keyword evidence="14" id="KW-1185">Reference proteome</keyword>
<evidence type="ECO:0000256" key="6">
    <source>
        <dbReference type="ARBA" id="ARBA00023053"/>
    </source>
</evidence>
<keyword evidence="2 11" id="KW-0813">Transport</keyword>
<evidence type="ECO:0000313" key="14">
    <source>
        <dbReference type="Proteomes" id="UP000274429"/>
    </source>
</evidence>
<evidence type="ECO:0000256" key="10">
    <source>
        <dbReference type="ARBA" id="ARBA00023303"/>
    </source>
</evidence>
<dbReference type="InterPro" id="IPR001873">
    <property type="entry name" value="ENaC"/>
</dbReference>
<reference evidence="15" key="1">
    <citation type="submission" date="2017-02" db="UniProtKB">
        <authorList>
            <consortium name="WormBaseParasite"/>
        </authorList>
    </citation>
    <scope>IDENTIFICATION</scope>
</reference>
<keyword evidence="6" id="KW-0915">Sodium</keyword>